<name>A0ABW0AXP0_9ACTN</name>
<gene>
    <name evidence="1" type="ORF">ACFPRK_03715</name>
</gene>
<organism evidence="1 2">
    <name type="scientific">Streptomyces mutomycini</name>
    <dbReference type="NCBI Taxonomy" id="284036"/>
    <lineage>
        <taxon>Bacteria</taxon>
        <taxon>Bacillati</taxon>
        <taxon>Actinomycetota</taxon>
        <taxon>Actinomycetes</taxon>
        <taxon>Kitasatosporales</taxon>
        <taxon>Streptomycetaceae</taxon>
        <taxon>Streptomyces</taxon>
    </lineage>
</organism>
<comment type="caution">
    <text evidence="1">The sequence shown here is derived from an EMBL/GenBank/DDBJ whole genome shotgun (WGS) entry which is preliminary data.</text>
</comment>
<sequence>MANAPHEAMHRIFQKYPGLFSRVSDMLGAAFPESTTANVICNDLTENQPLERRVDTLLRIETEHDGPFLLAVEAQGRRDPDKHASWAYYFSYLLAKYRLPTTLLVVCQDRATAEWAARPVRLGAAQWPVLTLHPLVAGPHNIPFVTDVAEARKDLALAALSAITHADNPDVGAILKSPSTALRDTPETIANPIIELTAQGLGNRPAAQQWRNLVAVDLSFYVSPLSEEIRDEGREEGRAEGQARSLLQMLELRGVDVPAEAREKIEGCRDTGLLDQWFSRAVTVTSAEDIFTEAGLRPDQA</sequence>
<proteinExistence type="predicted"/>
<evidence type="ECO:0000313" key="2">
    <source>
        <dbReference type="Proteomes" id="UP001596208"/>
    </source>
</evidence>
<dbReference type="PANTHER" id="PTHR34613">
    <property type="entry name" value="SLL0800 PROTEIN"/>
    <property type="match status" value="1"/>
</dbReference>
<dbReference type="RefSeq" id="WP_065848253.1">
    <property type="nucleotide sequence ID" value="NZ_JBHSKI010000001.1"/>
</dbReference>
<dbReference type="PANTHER" id="PTHR34613:SF1">
    <property type="entry name" value="SLL6017 PROTEIN"/>
    <property type="match status" value="1"/>
</dbReference>
<evidence type="ECO:0000313" key="1">
    <source>
        <dbReference type="EMBL" id="MFC5169716.1"/>
    </source>
</evidence>
<dbReference type="EMBL" id="JBHSKI010000001">
    <property type="protein sequence ID" value="MFC5169716.1"/>
    <property type="molecule type" value="Genomic_DNA"/>
</dbReference>
<accession>A0ABW0AXP0</accession>
<evidence type="ECO:0008006" key="3">
    <source>
        <dbReference type="Google" id="ProtNLM"/>
    </source>
</evidence>
<keyword evidence="2" id="KW-1185">Reference proteome</keyword>
<dbReference type="Proteomes" id="UP001596208">
    <property type="component" value="Unassembled WGS sequence"/>
</dbReference>
<protein>
    <recommendedName>
        <fullName evidence="3">Transposase</fullName>
    </recommendedName>
</protein>
<reference evidence="2" key="1">
    <citation type="journal article" date="2019" name="Int. J. Syst. Evol. Microbiol.">
        <title>The Global Catalogue of Microorganisms (GCM) 10K type strain sequencing project: providing services to taxonomists for standard genome sequencing and annotation.</title>
        <authorList>
            <consortium name="The Broad Institute Genomics Platform"/>
            <consortium name="The Broad Institute Genome Sequencing Center for Infectious Disease"/>
            <person name="Wu L."/>
            <person name="Ma J."/>
        </authorList>
    </citation>
    <scope>NUCLEOTIDE SEQUENCE [LARGE SCALE GENOMIC DNA]</scope>
    <source>
        <strain evidence="2">CGMCC 4.1721</strain>
    </source>
</reference>